<dbReference type="PANTHER" id="PTHR47642:SF5">
    <property type="entry name" value="ATP-DEPENDENT DNA HELICASE"/>
    <property type="match status" value="1"/>
</dbReference>
<dbReference type="PANTHER" id="PTHR47642">
    <property type="entry name" value="ATP-DEPENDENT DNA HELICASE"/>
    <property type="match status" value="1"/>
</dbReference>
<evidence type="ECO:0000313" key="2">
    <source>
        <dbReference type="Proteomes" id="UP000800041"/>
    </source>
</evidence>
<dbReference type="InterPro" id="IPR051055">
    <property type="entry name" value="PIF1_helicase"/>
</dbReference>
<name>A0A6G1GZG2_9PEZI</name>
<feature type="non-terminal residue" evidence="1">
    <location>
        <position position="286"/>
    </location>
</feature>
<dbReference type="AlphaFoldDB" id="A0A6G1GZG2"/>
<accession>A0A6G1GZG2</accession>
<evidence type="ECO:0008006" key="3">
    <source>
        <dbReference type="Google" id="ProtNLM"/>
    </source>
</evidence>
<keyword evidence="2" id="KW-1185">Reference proteome</keyword>
<sequence length="286" mass="32886">LMNKLIAERDWSAQEVMAHLLNIPAQESSRVVINVDCRPEQDQPQAIAIADGSIQAGISSFVKYKNRDMRPRAPPRILNFWPRYKPSIQLEDYCRVKMMLHHPFNMLDNLKWGYDTWKEAYDECRNSCPEHDKDTLDDLLAEAQDNDEFENEEQEETQFSAGFEDLAAQRPGDDRTRIEDPDLLGHRNLDRAYDWNQHCGNHSDIDLEFWKNKKAEVGTLVEDEQPFSQSIVDDLNAKQLTVYTTVIQQYERILADEDPSQLLLNIDGAAGSGKSHLIHAISSSLK</sequence>
<dbReference type="OrthoDB" id="3798483at2759"/>
<dbReference type="Proteomes" id="UP000800041">
    <property type="component" value="Unassembled WGS sequence"/>
</dbReference>
<gene>
    <name evidence="1" type="ORF">K402DRAFT_304358</name>
</gene>
<reference evidence="1" key="1">
    <citation type="journal article" date="2020" name="Stud. Mycol.">
        <title>101 Dothideomycetes genomes: a test case for predicting lifestyles and emergence of pathogens.</title>
        <authorList>
            <person name="Haridas S."/>
            <person name="Albert R."/>
            <person name="Binder M."/>
            <person name="Bloem J."/>
            <person name="Labutti K."/>
            <person name="Salamov A."/>
            <person name="Andreopoulos B."/>
            <person name="Baker S."/>
            <person name="Barry K."/>
            <person name="Bills G."/>
            <person name="Bluhm B."/>
            <person name="Cannon C."/>
            <person name="Castanera R."/>
            <person name="Culley D."/>
            <person name="Daum C."/>
            <person name="Ezra D."/>
            <person name="Gonzalez J."/>
            <person name="Henrissat B."/>
            <person name="Kuo A."/>
            <person name="Liang C."/>
            <person name="Lipzen A."/>
            <person name="Lutzoni F."/>
            <person name="Magnuson J."/>
            <person name="Mondo S."/>
            <person name="Nolan M."/>
            <person name="Ohm R."/>
            <person name="Pangilinan J."/>
            <person name="Park H.-J."/>
            <person name="Ramirez L."/>
            <person name="Alfaro M."/>
            <person name="Sun H."/>
            <person name="Tritt A."/>
            <person name="Yoshinaga Y."/>
            <person name="Zwiers L.-H."/>
            <person name="Turgeon B."/>
            <person name="Goodwin S."/>
            <person name="Spatafora J."/>
            <person name="Crous P."/>
            <person name="Grigoriev I."/>
        </authorList>
    </citation>
    <scope>NUCLEOTIDE SEQUENCE</scope>
    <source>
        <strain evidence="1">CBS 113979</strain>
    </source>
</reference>
<evidence type="ECO:0000313" key="1">
    <source>
        <dbReference type="EMBL" id="KAF1986139.1"/>
    </source>
</evidence>
<protein>
    <recommendedName>
        <fullName evidence="3">DNA helicase</fullName>
    </recommendedName>
</protein>
<proteinExistence type="predicted"/>
<dbReference type="EMBL" id="ML977158">
    <property type="protein sequence ID" value="KAF1986139.1"/>
    <property type="molecule type" value="Genomic_DNA"/>
</dbReference>
<organism evidence="1 2">
    <name type="scientific">Aulographum hederae CBS 113979</name>
    <dbReference type="NCBI Taxonomy" id="1176131"/>
    <lineage>
        <taxon>Eukaryota</taxon>
        <taxon>Fungi</taxon>
        <taxon>Dikarya</taxon>
        <taxon>Ascomycota</taxon>
        <taxon>Pezizomycotina</taxon>
        <taxon>Dothideomycetes</taxon>
        <taxon>Pleosporomycetidae</taxon>
        <taxon>Aulographales</taxon>
        <taxon>Aulographaceae</taxon>
    </lineage>
</organism>
<feature type="non-terminal residue" evidence="1">
    <location>
        <position position="1"/>
    </location>
</feature>